<feature type="transmembrane region" description="Helical" evidence="2">
    <location>
        <begin position="86"/>
        <end position="107"/>
    </location>
</feature>
<organism evidence="3 4">
    <name type="scientific">Periplaneta americana</name>
    <name type="common">American cockroach</name>
    <name type="synonym">Blatta americana</name>
    <dbReference type="NCBI Taxonomy" id="6978"/>
    <lineage>
        <taxon>Eukaryota</taxon>
        <taxon>Metazoa</taxon>
        <taxon>Ecdysozoa</taxon>
        <taxon>Arthropoda</taxon>
        <taxon>Hexapoda</taxon>
        <taxon>Insecta</taxon>
        <taxon>Pterygota</taxon>
        <taxon>Neoptera</taxon>
        <taxon>Polyneoptera</taxon>
        <taxon>Dictyoptera</taxon>
        <taxon>Blattodea</taxon>
        <taxon>Blattoidea</taxon>
        <taxon>Blattidae</taxon>
        <taxon>Blattinae</taxon>
        <taxon>Periplaneta</taxon>
    </lineage>
</organism>
<dbReference type="Proteomes" id="UP001148838">
    <property type="component" value="Unassembled WGS sequence"/>
</dbReference>
<evidence type="ECO:0000256" key="1">
    <source>
        <dbReference type="SAM" id="MobiDB-lite"/>
    </source>
</evidence>
<keyword evidence="2" id="KW-0812">Transmembrane</keyword>
<keyword evidence="4" id="KW-1185">Reference proteome</keyword>
<feature type="compositionally biased region" description="Low complexity" evidence="1">
    <location>
        <begin position="399"/>
        <end position="414"/>
    </location>
</feature>
<keyword evidence="2" id="KW-1133">Transmembrane helix</keyword>
<sequence>MRISAETLKFRLTVSFQYTSDIYGIVIIASSLAVDTFVLITGVLMSYLFLKDMKKRGIYRRDTVLRNGFTKKFLLKYIPLFYLHRLVRILPTLALLMLLHVTLLGYLGSGPFWNSGHGYIRGVCEDTWWGTLLLIQNWINPERINELISVEISCKLKTFLATWNQKIRYDIMALHTRIPPLMIGECRGRKCCGWLLTCACMFFSVFALLPFQQLGYSNHILMSLYSSVCHTVWALGIAFIIVVSESNNGGIVQTVLSWKMFQPLGRLTFCFYLVHLPLMMYRSFTVRVPVYFSLFHALSSVFGDVLFSTLLAIVLSLFVEMPFIRLFRYFTLSAGFPLRKTRPLAVDERTPLIGEIKQGYRTLVEVVFSRPNPKESRTDGATTSRATGASPVAQPNGRATSSGTASPATGTPPGNEEHAEQSGGISVPDINDDVTDAPPVLHRCHQLAEVVAVSISESDLFLYRAGISRRMTSCIVVSWRTITTCTAAMIAIEPSSIFVPILLQRDVIDVHQSGEIRNTLYMKQHRHSLLFLVPSSTQAS</sequence>
<proteinExistence type="predicted"/>
<evidence type="ECO:0000313" key="4">
    <source>
        <dbReference type="Proteomes" id="UP001148838"/>
    </source>
</evidence>
<feature type="region of interest" description="Disordered" evidence="1">
    <location>
        <begin position="372"/>
        <end position="432"/>
    </location>
</feature>
<feature type="transmembrane region" description="Helical" evidence="2">
    <location>
        <begin position="223"/>
        <end position="243"/>
    </location>
</feature>
<dbReference type="PANTHER" id="PTHR11161:SF0">
    <property type="entry name" value="O-ACYLTRANSFERASE LIKE PROTEIN"/>
    <property type="match status" value="1"/>
</dbReference>
<feature type="transmembrane region" description="Helical" evidence="2">
    <location>
        <begin position="290"/>
        <end position="319"/>
    </location>
</feature>
<keyword evidence="2" id="KW-0472">Membrane</keyword>
<name>A0ABQ8TJH6_PERAM</name>
<evidence type="ECO:0008006" key="5">
    <source>
        <dbReference type="Google" id="ProtNLM"/>
    </source>
</evidence>
<evidence type="ECO:0000256" key="2">
    <source>
        <dbReference type="SAM" id="Phobius"/>
    </source>
</evidence>
<dbReference type="InterPro" id="IPR052728">
    <property type="entry name" value="O2_lipid_transport_reg"/>
</dbReference>
<protein>
    <recommendedName>
        <fullName evidence="5">Acyltransferase 3 domain-containing protein</fullName>
    </recommendedName>
</protein>
<feature type="transmembrane region" description="Helical" evidence="2">
    <location>
        <begin position="22"/>
        <end position="50"/>
    </location>
</feature>
<dbReference type="PANTHER" id="PTHR11161">
    <property type="entry name" value="O-ACYLTRANSFERASE"/>
    <property type="match status" value="1"/>
</dbReference>
<evidence type="ECO:0000313" key="3">
    <source>
        <dbReference type="EMBL" id="KAJ4446710.1"/>
    </source>
</evidence>
<reference evidence="3 4" key="1">
    <citation type="journal article" date="2022" name="Allergy">
        <title>Genome assembly and annotation of Periplaneta americana reveal a comprehensive cockroach allergen profile.</title>
        <authorList>
            <person name="Wang L."/>
            <person name="Xiong Q."/>
            <person name="Saelim N."/>
            <person name="Wang L."/>
            <person name="Nong W."/>
            <person name="Wan A.T."/>
            <person name="Shi M."/>
            <person name="Liu X."/>
            <person name="Cao Q."/>
            <person name="Hui J.H.L."/>
            <person name="Sookrung N."/>
            <person name="Leung T.F."/>
            <person name="Tungtrongchitr A."/>
            <person name="Tsui S.K.W."/>
        </authorList>
    </citation>
    <scope>NUCLEOTIDE SEQUENCE [LARGE SCALE GENOMIC DNA]</scope>
    <source>
        <strain evidence="3">PWHHKU_190912</strain>
    </source>
</reference>
<gene>
    <name evidence="3" type="ORF">ANN_13407</name>
</gene>
<dbReference type="EMBL" id="JAJSOF020000009">
    <property type="protein sequence ID" value="KAJ4446710.1"/>
    <property type="molecule type" value="Genomic_DNA"/>
</dbReference>
<comment type="caution">
    <text evidence="3">The sequence shown here is derived from an EMBL/GenBank/DDBJ whole genome shotgun (WGS) entry which is preliminary data.</text>
</comment>
<accession>A0ABQ8TJH6</accession>
<feature type="transmembrane region" description="Helical" evidence="2">
    <location>
        <begin position="264"/>
        <end position="284"/>
    </location>
</feature>
<feature type="transmembrane region" description="Helical" evidence="2">
    <location>
        <begin position="191"/>
        <end position="211"/>
    </location>
</feature>